<reference evidence="3 4" key="1">
    <citation type="submission" date="2020-08" db="EMBL/GenBank/DDBJ databases">
        <title>Genomic Encyclopedia of Type Strains, Phase IV (KMG-IV): sequencing the most valuable type-strain genomes for metagenomic binning, comparative biology and taxonomic classification.</title>
        <authorList>
            <person name="Goeker M."/>
        </authorList>
    </citation>
    <scope>NUCLEOTIDE SEQUENCE [LARGE SCALE GENOMIC DNA]</scope>
    <source>
        <strain evidence="3 4">DSM 101806</strain>
    </source>
</reference>
<dbReference type="EMBL" id="JACIEH010000002">
    <property type="protein sequence ID" value="MBB4098747.1"/>
    <property type="molecule type" value="Genomic_DNA"/>
</dbReference>
<feature type="chain" id="PRO_5031055043" evidence="2">
    <location>
        <begin position="22"/>
        <end position="104"/>
    </location>
</feature>
<name>A0A7W6JUH6_9SPHN</name>
<dbReference type="AlphaFoldDB" id="A0A7W6JUH6"/>
<organism evidence="3 4">
    <name type="scientific">Sphingomonas kyeonggiensis</name>
    <dbReference type="NCBI Taxonomy" id="1268553"/>
    <lineage>
        <taxon>Bacteria</taxon>
        <taxon>Pseudomonadati</taxon>
        <taxon>Pseudomonadota</taxon>
        <taxon>Alphaproteobacteria</taxon>
        <taxon>Sphingomonadales</taxon>
        <taxon>Sphingomonadaceae</taxon>
        <taxon>Sphingomonas</taxon>
    </lineage>
</organism>
<gene>
    <name evidence="3" type="ORF">GGR46_002311</name>
</gene>
<dbReference type="Proteomes" id="UP000557392">
    <property type="component" value="Unassembled WGS sequence"/>
</dbReference>
<keyword evidence="2" id="KW-0732">Signal</keyword>
<dbReference type="RefSeq" id="WP_183997784.1">
    <property type="nucleotide sequence ID" value="NZ_JACIEH010000002.1"/>
</dbReference>
<accession>A0A7W6JUH6</accession>
<keyword evidence="4" id="KW-1185">Reference proteome</keyword>
<feature type="signal peptide" evidence="2">
    <location>
        <begin position="1"/>
        <end position="21"/>
    </location>
</feature>
<evidence type="ECO:0000313" key="4">
    <source>
        <dbReference type="Proteomes" id="UP000557392"/>
    </source>
</evidence>
<feature type="region of interest" description="Disordered" evidence="1">
    <location>
        <begin position="85"/>
        <end position="104"/>
    </location>
</feature>
<feature type="compositionally biased region" description="Basic and acidic residues" evidence="1">
    <location>
        <begin position="94"/>
        <end position="104"/>
    </location>
</feature>
<comment type="caution">
    <text evidence="3">The sequence shown here is derived from an EMBL/GenBank/DDBJ whole genome shotgun (WGS) entry which is preliminary data.</text>
</comment>
<evidence type="ECO:0000256" key="1">
    <source>
        <dbReference type="SAM" id="MobiDB-lite"/>
    </source>
</evidence>
<evidence type="ECO:0000256" key="2">
    <source>
        <dbReference type="SAM" id="SignalP"/>
    </source>
</evidence>
<evidence type="ECO:0000313" key="3">
    <source>
        <dbReference type="EMBL" id="MBB4098747.1"/>
    </source>
</evidence>
<proteinExistence type="predicted"/>
<protein>
    <submittedName>
        <fullName evidence="3">Uncharacterized protein</fullName>
    </submittedName>
</protein>
<sequence length="104" mass="10963">MKQMMIAAAALFALGTGIAQAQDVPQNAPQDARIFTDASGFRAEETPGGYQPASSPFSGPVTPTTQVVFVPQALTPSQAYPAPAPLKAYPACKPGREDNCRQRQ</sequence>